<feature type="transmembrane region" description="Helical" evidence="2">
    <location>
        <begin position="140"/>
        <end position="158"/>
    </location>
</feature>
<reference evidence="3 4" key="1">
    <citation type="submission" date="2019-06" db="EMBL/GenBank/DDBJ databases">
        <title>Sequencing the genomes of 1000 actinobacteria strains.</title>
        <authorList>
            <person name="Klenk H.-P."/>
        </authorList>
    </citation>
    <scope>NUCLEOTIDE SEQUENCE [LARGE SCALE GENOMIC DNA]</scope>
    <source>
        <strain evidence="3 4">DSM 43866</strain>
    </source>
</reference>
<evidence type="ECO:0000313" key="3">
    <source>
        <dbReference type="EMBL" id="TWG20888.1"/>
    </source>
</evidence>
<sequence>MTLSTDGPIDLGMTSNDVGGEPKKRQNNRRPRSRGLGMLTFVVLAWLAVFVAPVYFSLDPSTARIPLRPGLSLHYPLLVVHVWSGTVAMLTGLMQMWPWLRRAHPRVHRVAGRVYVVAVVAGAPALAALIAIRSQTLGDVSTAVVVGFGVQTVLWVWVTATGYRRARQRRWADHRRLMIYSFALTLSIIWSRIAFVVAMMIPGADMRWVSENTGWFPWVLDLLIAHWWISRTQRRPLQLSAATQDEKVTV</sequence>
<feature type="transmembrane region" description="Helical" evidence="2">
    <location>
        <begin position="78"/>
        <end position="100"/>
    </location>
</feature>
<dbReference type="InterPro" id="IPR018750">
    <property type="entry name" value="DUF2306_membrane"/>
</dbReference>
<accession>A0A561WAK2</accession>
<dbReference type="Pfam" id="PF10067">
    <property type="entry name" value="DUF2306"/>
    <property type="match status" value="1"/>
</dbReference>
<feature type="transmembrane region" description="Helical" evidence="2">
    <location>
        <begin position="179"/>
        <end position="201"/>
    </location>
</feature>
<dbReference type="EMBL" id="VIWY01000003">
    <property type="protein sequence ID" value="TWG20888.1"/>
    <property type="molecule type" value="Genomic_DNA"/>
</dbReference>
<gene>
    <name evidence="3" type="ORF">FHX34_103417</name>
</gene>
<name>A0A561WAK2_ACTTI</name>
<feature type="transmembrane region" description="Helical" evidence="2">
    <location>
        <begin position="35"/>
        <end position="58"/>
    </location>
</feature>
<protein>
    <submittedName>
        <fullName evidence="3">Putative membrane protein DUF2306</fullName>
    </submittedName>
</protein>
<evidence type="ECO:0000256" key="2">
    <source>
        <dbReference type="SAM" id="Phobius"/>
    </source>
</evidence>
<dbReference type="RefSeq" id="WP_164466057.1">
    <property type="nucleotide sequence ID" value="NZ_BOMX01000152.1"/>
</dbReference>
<organism evidence="3 4">
    <name type="scientific">Actinoplanes teichomyceticus</name>
    <dbReference type="NCBI Taxonomy" id="1867"/>
    <lineage>
        <taxon>Bacteria</taxon>
        <taxon>Bacillati</taxon>
        <taxon>Actinomycetota</taxon>
        <taxon>Actinomycetes</taxon>
        <taxon>Micromonosporales</taxon>
        <taxon>Micromonosporaceae</taxon>
        <taxon>Actinoplanes</taxon>
    </lineage>
</organism>
<feature type="transmembrane region" description="Helical" evidence="2">
    <location>
        <begin position="112"/>
        <end position="134"/>
    </location>
</feature>
<dbReference type="Proteomes" id="UP000320239">
    <property type="component" value="Unassembled WGS sequence"/>
</dbReference>
<evidence type="ECO:0000256" key="1">
    <source>
        <dbReference type="SAM" id="MobiDB-lite"/>
    </source>
</evidence>
<proteinExistence type="predicted"/>
<keyword evidence="2" id="KW-0812">Transmembrane</keyword>
<feature type="region of interest" description="Disordered" evidence="1">
    <location>
        <begin position="1"/>
        <end position="31"/>
    </location>
</feature>
<keyword evidence="2" id="KW-1133">Transmembrane helix</keyword>
<evidence type="ECO:0000313" key="4">
    <source>
        <dbReference type="Proteomes" id="UP000320239"/>
    </source>
</evidence>
<keyword evidence="4" id="KW-1185">Reference proteome</keyword>
<comment type="caution">
    <text evidence="3">The sequence shown here is derived from an EMBL/GenBank/DDBJ whole genome shotgun (WGS) entry which is preliminary data.</text>
</comment>
<dbReference type="AlphaFoldDB" id="A0A561WAK2"/>
<keyword evidence="2" id="KW-0472">Membrane</keyword>